<dbReference type="InterPro" id="IPR029058">
    <property type="entry name" value="AB_hydrolase_fold"/>
</dbReference>
<evidence type="ECO:0000313" key="3">
    <source>
        <dbReference type="Proteomes" id="UP000198508"/>
    </source>
</evidence>
<dbReference type="PANTHER" id="PTHR12277:SF79">
    <property type="entry name" value="XAA-PRO DIPEPTIDYL-PEPTIDASE-RELATED"/>
    <property type="match status" value="1"/>
</dbReference>
<protein>
    <submittedName>
        <fullName evidence="2">Alpha/beta hydrolase family protein</fullName>
    </submittedName>
</protein>
<dbReference type="Proteomes" id="UP000198508">
    <property type="component" value="Unassembled WGS sequence"/>
</dbReference>
<evidence type="ECO:0000259" key="1">
    <source>
        <dbReference type="Pfam" id="PF12697"/>
    </source>
</evidence>
<reference evidence="3" key="1">
    <citation type="submission" date="2016-10" db="EMBL/GenBank/DDBJ databases">
        <authorList>
            <person name="Varghese N."/>
            <person name="Submissions S."/>
        </authorList>
    </citation>
    <scope>NUCLEOTIDE SEQUENCE [LARGE SCALE GENOMIC DNA]</scope>
    <source>
        <strain evidence="3">NLAE-zl-G277</strain>
    </source>
</reference>
<dbReference type="AlphaFoldDB" id="A0A1I0ATY4"/>
<feature type="domain" description="AB hydrolase-1" evidence="1">
    <location>
        <begin position="49"/>
        <end position="189"/>
    </location>
</feature>
<dbReference type="STRING" id="460384.SAMN05216313_101184"/>
<dbReference type="PANTHER" id="PTHR12277">
    <property type="entry name" value="ALPHA/BETA HYDROLASE DOMAIN-CONTAINING PROTEIN"/>
    <property type="match status" value="1"/>
</dbReference>
<proteinExistence type="predicted"/>
<dbReference type="GO" id="GO:0016787">
    <property type="term" value="F:hydrolase activity"/>
    <property type="evidence" value="ECO:0007669"/>
    <property type="project" value="UniProtKB-KW"/>
</dbReference>
<keyword evidence="3" id="KW-1185">Reference proteome</keyword>
<dbReference type="SUPFAM" id="SSF53474">
    <property type="entry name" value="alpha/beta-Hydrolases"/>
    <property type="match status" value="1"/>
</dbReference>
<gene>
    <name evidence="2" type="ORF">SAMN05216313_101184</name>
</gene>
<sequence>MDNRIQLLEKHYGACAKRPDLYGIIIPGKRGRLLSVLYTAEGDGVHPTVILLHGIPGCEQNFDLAQALRRVGFHVLTFHYSGNWGSDGNYSLRNDLEDAQTVLDFVLSDGTYGFDKNRIYAVGHSLGGFVCGQLTARPEIKGGVLLMPCDIGRIRQISLQSEETAAGIRDVLEDSAHWLNGVTGESLLREAEEYSRQLCLESAARPLAKKPLLCITGTLDTCTPGRYHCSPLMDAIRAEGGRLLKSLEFPTDHFFSDYRLTVSACVTEFLEELAGIRPPARGSGTESACSHSIS</sequence>
<dbReference type="EMBL" id="FOIM01000001">
    <property type="protein sequence ID" value="SES97400.1"/>
    <property type="molecule type" value="Genomic_DNA"/>
</dbReference>
<evidence type="ECO:0000313" key="2">
    <source>
        <dbReference type="EMBL" id="SES97400.1"/>
    </source>
</evidence>
<keyword evidence="2" id="KW-0378">Hydrolase</keyword>
<dbReference type="Pfam" id="PF12697">
    <property type="entry name" value="Abhydrolase_6"/>
    <property type="match status" value="1"/>
</dbReference>
<dbReference type="RefSeq" id="WP_333684531.1">
    <property type="nucleotide sequence ID" value="NZ_DAINWJ010000157.1"/>
</dbReference>
<dbReference type="Gene3D" id="3.40.50.1820">
    <property type="entry name" value="alpha/beta hydrolase"/>
    <property type="match status" value="1"/>
</dbReference>
<organism evidence="2 3">
    <name type="scientific">Enterocloster lavalensis</name>
    <dbReference type="NCBI Taxonomy" id="460384"/>
    <lineage>
        <taxon>Bacteria</taxon>
        <taxon>Bacillati</taxon>
        <taxon>Bacillota</taxon>
        <taxon>Clostridia</taxon>
        <taxon>Lachnospirales</taxon>
        <taxon>Lachnospiraceae</taxon>
        <taxon>Enterocloster</taxon>
    </lineage>
</organism>
<accession>A0A1I0ATY4</accession>
<name>A0A1I0ATY4_9FIRM</name>
<dbReference type="InterPro" id="IPR000073">
    <property type="entry name" value="AB_hydrolase_1"/>
</dbReference>